<evidence type="ECO:0000256" key="1">
    <source>
        <dbReference type="SAM" id="Phobius"/>
    </source>
</evidence>
<protein>
    <recommendedName>
        <fullName evidence="3">Reverse transcriptase domain-containing protein</fullName>
    </recommendedName>
</protein>
<name>A0AAW2TR30_9LAMI</name>
<organism evidence="2">
    <name type="scientific">Sesamum latifolium</name>
    <dbReference type="NCBI Taxonomy" id="2727402"/>
    <lineage>
        <taxon>Eukaryota</taxon>
        <taxon>Viridiplantae</taxon>
        <taxon>Streptophyta</taxon>
        <taxon>Embryophyta</taxon>
        <taxon>Tracheophyta</taxon>
        <taxon>Spermatophyta</taxon>
        <taxon>Magnoliopsida</taxon>
        <taxon>eudicotyledons</taxon>
        <taxon>Gunneridae</taxon>
        <taxon>Pentapetalae</taxon>
        <taxon>asterids</taxon>
        <taxon>lamiids</taxon>
        <taxon>Lamiales</taxon>
        <taxon>Pedaliaceae</taxon>
        <taxon>Sesamum</taxon>
    </lineage>
</organism>
<keyword evidence="1" id="KW-1133">Transmembrane helix</keyword>
<accession>A0AAW2TR30</accession>
<dbReference type="PANTHER" id="PTHR46890:SF48">
    <property type="entry name" value="RNA-DIRECTED DNA POLYMERASE"/>
    <property type="match status" value="1"/>
</dbReference>
<dbReference type="InterPro" id="IPR052343">
    <property type="entry name" value="Retrotransposon-Effector_Assoc"/>
</dbReference>
<reference evidence="2" key="2">
    <citation type="journal article" date="2024" name="Plant">
        <title>Genomic evolution and insights into agronomic trait innovations of Sesamum species.</title>
        <authorList>
            <person name="Miao H."/>
            <person name="Wang L."/>
            <person name="Qu L."/>
            <person name="Liu H."/>
            <person name="Sun Y."/>
            <person name="Le M."/>
            <person name="Wang Q."/>
            <person name="Wei S."/>
            <person name="Zheng Y."/>
            <person name="Lin W."/>
            <person name="Duan Y."/>
            <person name="Cao H."/>
            <person name="Xiong S."/>
            <person name="Wang X."/>
            <person name="Wei L."/>
            <person name="Li C."/>
            <person name="Ma Q."/>
            <person name="Ju M."/>
            <person name="Zhao R."/>
            <person name="Li G."/>
            <person name="Mu C."/>
            <person name="Tian Q."/>
            <person name="Mei H."/>
            <person name="Zhang T."/>
            <person name="Gao T."/>
            <person name="Zhang H."/>
        </authorList>
    </citation>
    <scope>NUCLEOTIDE SEQUENCE</scope>
    <source>
        <strain evidence="2">KEN1</strain>
    </source>
</reference>
<evidence type="ECO:0000313" key="2">
    <source>
        <dbReference type="EMBL" id="KAL0406036.1"/>
    </source>
</evidence>
<dbReference type="AlphaFoldDB" id="A0AAW2TR30"/>
<keyword evidence="1" id="KW-0472">Membrane</keyword>
<sequence length="103" mass="11763">MMHDIVSPTQSAFIPGRLITDNVLLDFELNHFLKVSSQAKKGFVALKLDMTKAYDRVEWSFLRHILLRLGFECGFVNLITLLVTSVSYSLAFNGAQFGYFRLE</sequence>
<feature type="transmembrane region" description="Helical" evidence="1">
    <location>
        <begin position="69"/>
        <end position="91"/>
    </location>
</feature>
<gene>
    <name evidence="2" type="ORF">Slati_3917500</name>
</gene>
<reference evidence="2" key="1">
    <citation type="submission" date="2020-06" db="EMBL/GenBank/DDBJ databases">
        <authorList>
            <person name="Li T."/>
            <person name="Hu X."/>
            <person name="Zhang T."/>
            <person name="Song X."/>
            <person name="Zhang H."/>
            <person name="Dai N."/>
            <person name="Sheng W."/>
            <person name="Hou X."/>
            <person name="Wei L."/>
        </authorList>
    </citation>
    <scope>NUCLEOTIDE SEQUENCE</scope>
    <source>
        <strain evidence="2">KEN1</strain>
        <tissue evidence="2">Leaf</tissue>
    </source>
</reference>
<proteinExistence type="predicted"/>
<evidence type="ECO:0008006" key="3">
    <source>
        <dbReference type="Google" id="ProtNLM"/>
    </source>
</evidence>
<comment type="caution">
    <text evidence="2">The sequence shown here is derived from an EMBL/GenBank/DDBJ whole genome shotgun (WGS) entry which is preliminary data.</text>
</comment>
<dbReference type="PANTHER" id="PTHR46890">
    <property type="entry name" value="NON-LTR RETROLELEMENT REVERSE TRANSCRIPTASE-LIKE PROTEIN-RELATED"/>
    <property type="match status" value="1"/>
</dbReference>
<keyword evidence="1" id="KW-0812">Transmembrane</keyword>
<dbReference type="EMBL" id="JACGWN010000014">
    <property type="protein sequence ID" value="KAL0406036.1"/>
    <property type="molecule type" value="Genomic_DNA"/>
</dbReference>